<sequence length="937" mass="106641">MAEVLGVVASAIAVIQISKEVISLCKFYIEALSSDAPTSLRAVLIEVSTLKSVLEGLEFLSTCETFTPALQNRLAASDGPIEGCRTAMTALEKLFPKQSLQNGQNASKRQKVQATFATLAWPLKQGQIQDLLQQISRHRDGIQLALTAEVTKDIKDIKAASEEIRSILTGEQRHGVYNWLTSTDPSPIHNRSRKLYEDGTGSWVLRSQHWTNWLASSIRCLWVHGIPGSGKTILASWLIENVQDHCERVSTVNAPCTSAYYYCYFGHHQDEAAPFLRWVITQLSRQAEVVSTLIHELFRRGGEPSIPELLDALGQILQVFSCVYIVIDAVDESSPRDELLEVIHSLVTDRKFTNLQILVTSREYIDIERVMKKVSVSVPMSNELVEQDIRLHVQSILRSNPKFRCWPDDLLIEVEDAVSTQAKGMFRWAVCQLHELQRLKGERDAVSKALERLPKDLDETYDRIFLRIPEEDWQFVSHAFQWLWFYGELGPPENGTPSVLLLAAIESSTSRTENHNTHVLYNSERLRELCGCLISSLADSISFAHYTVKEYLDSARILEGPLFVFSTEQAKVLSTCLDVLLFEAQTFALQELKDRGADDSLLFDKQDLWRNLRFHSFFHAIKSLRIWGAEISKSNDFYVRVKRLLHPSTQYLSGLGKLGFDEGDEEWADILLEMDFPRGEPLWTIDWNECLTDSDASLFMSLFLIIEDMLSPLLSRFIREADLKTLFSNRIVLRKEGRFHTYNRNRHQNNIAGIYEIDGSLIEVMVQFGEQESWDFRLLLDNYIGLYNPSTALIYCIAHYVSNLNYQHITDRPYSYPLRHFLEAGAQPNLPGYPLTPLQIAVAARNLEGVRLLLHFRADPNYIGDPLSGVWPENSLMAVFKRFHGTSPLRICRSGDGVSFTYNGNDTIESSTKIIEQLLVAYGGREFQWEPSKPLMA</sequence>
<reference evidence="3" key="2">
    <citation type="journal article" date="2010" name="Nature">
        <title>Comparative genomics reveals mobile pathogenicity chromosomes in Fusarium.</title>
        <authorList>
            <person name="Ma L.J."/>
            <person name="van der Does H.C."/>
            <person name="Borkovich K.A."/>
            <person name="Coleman J.J."/>
            <person name="Daboussi M.J."/>
            <person name="Di Pietro A."/>
            <person name="Dufresne M."/>
            <person name="Freitag M."/>
            <person name="Grabherr M."/>
            <person name="Henrissat B."/>
            <person name="Houterman P.M."/>
            <person name="Kang S."/>
            <person name="Shim W.B."/>
            <person name="Woloshuk C."/>
            <person name="Xie X."/>
            <person name="Xu J.R."/>
            <person name="Antoniw J."/>
            <person name="Baker S.E."/>
            <person name="Bluhm B.H."/>
            <person name="Breakspear A."/>
            <person name="Brown D.W."/>
            <person name="Butchko R.A."/>
            <person name="Chapman S."/>
            <person name="Coulson R."/>
            <person name="Coutinho P.M."/>
            <person name="Danchin E.G."/>
            <person name="Diener A."/>
            <person name="Gale L.R."/>
            <person name="Gardiner D.M."/>
            <person name="Goff S."/>
            <person name="Hammond-Kosack K.E."/>
            <person name="Hilburn K."/>
            <person name="Hua-Van A."/>
            <person name="Jonkers W."/>
            <person name="Kazan K."/>
            <person name="Kodira C.D."/>
            <person name="Koehrsen M."/>
            <person name="Kumar L."/>
            <person name="Lee Y.H."/>
            <person name="Li L."/>
            <person name="Manners J.M."/>
            <person name="Miranda-Saavedra D."/>
            <person name="Mukherjee M."/>
            <person name="Park G."/>
            <person name="Park J."/>
            <person name="Park S.Y."/>
            <person name="Proctor R.H."/>
            <person name="Regev A."/>
            <person name="Ruiz-Roldan M.C."/>
            <person name="Sain D."/>
            <person name="Sakthikumar S."/>
            <person name="Sykes S."/>
            <person name="Schwartz D.C."/>
            <person name="Turgeon B.G."/>
            <person name="Wapinski I."/>
            <person name="Yoder O."/>
            <person name="Young S."/>
            <person name="Zeng Q."/>
            <person name="Zhou S."/>
            <person name="Galagan J."/>
            <person name="Cuomo C.A."/>
            <person name="Kistler H.C."/>
            <person name="Rep M."/>
        </authorList>
    </citation>
    <scope>NUCLEOTIDE SEQUENCE [LARGE SCALE GENOMIC DNA]</scope>
    <source>
        <strain evidence="3">4287</strain>
    </source>
</reference>
<dbReference type="RefSeq" id="XP_018254454.1">
    <property type="nucleotide sequence ID" value="XM_018394845.1"/>
</dbReference>
<dbReference type="EMBL" id="DS231718">
    <property type="protein sequence ID" value="KNB16409.1"/>
    <property type="molecule type" value="Genomic_DNA"/>
</dbReference>
<dbReference type="PANTHER" id="PTHR10039:SF16">
    <property type="entry name" value="GPI INOSITOL-DEACYLASE"/>
    <property type="match status" value="1"/>
</dbReference>
<dbReference type="Gene3D" id="3.40.50.300">
    <property type="entry name" value="P-loop containing nucleotide triphosphate hydrolases"/>
    <property type="match status" value="1"/>
</dbReference>
<keyword evidence="1" id="KW-0677">Repeat</keyword>
<dbReference type="VEuPathDB" id="FungiDB:FOXG_14782"/>
<dbReference type="Proteomes" id="UP000009097">
    <property type="component" value="Unassembled WGS sequence"/>
</dbReference>
<dbReference type="SUPFAM" id="SSF48403">
    <property type="entry name" value="Ankyrin repeat"/>
    <property type="match status" value="1"/>
</dbReference>
<accession>A0A0J9VZN7</accession>
<dbReference type="KEGG" id="fox:FOXG_14782"/>
<dbReference type="Pfam" id="PF24883">
    <property type="entry name" value="NPHP3_N"/>
    <property type="match status" value="1"/>
</dbReference>
<evidence type="ECO:0000313" key="3">
    <source>
        <dbReference type="EMBL" id="KNB16409.1"/>
    </source>
</evidence>
<dbReference type="AlphaFoldDB" id="A0A0J9VZN7"/>
<evidence type="ECO:0000259" key="2">
    <source>
        <dbReference type="Pfam" id="PF24883"/>
    </source>
</evidence>
<dbReference type="OrthoDB" id="194358at2759"/>
<dbReference type="SUPFAM" id="SSF52540">
    <property type="entry name" value="P-loop containing nucleoside triphosphate hydrolases"/>
    <property type="match status" value="1"/>
</dbReference>
<dbReference type="InterPro" id="IPR027417">
    <property type="entry name" value="P-loop_NTPase"/>
</dbReference>
<organism evidence="3 4">
    <name type="scientific">Fusarium oxysporum f. sp. lycopersici (strain 4287 / CBS 123668 / FGSC 9935 / NRRL 34936)</name>
    <name type="common">Fusarium vascular wilt of tomato</name>
    <dbReference type="NCBI Taxonomy" id="426428"/>
    <lineage>
        <taxon>Eukaryota</taxon>
        <taxon>Fungi</taxon>
        <taxon>Dikarya</taxon>
        <taxon>Ascomycota</taxon>
        <taxon>Pezizomycotina</taxon>
        <taxon>Sordariomycetes</taxon>
        <taxon>Hypocreomycetidae</taxon>
        <taxon>Hypocreales</taxon>
        <taxon>Nectriaceae</taxon>
        <taxon>Fusarium</taxon>
        <taxon>Fusarium oxysporum species complex</taxon>
    </lineage>
</organism>
<name>A0A0J9VZN7_FUSO4</name>
<protein>
    <recommendedName>
        <fullName evidence="2">Nephrocystin 3-like N-terminal domain-containing protein</fullName>
    </recommendedName>
</protein>
<dbReference type="PANTHER" id="PTHR10039">
    <property type="entry name" value="AMELOGENIN"/>
    <property type="match status" value="1"/>
</dbReference>
<reference evidence="3" key="1">
    <citation type="submission" date="2007-04" db="EMBL/GenBank/DDBJ databases">
        <authorList>
            <consortium name="The Broad Institute Genome Sequencing Platform"/>
            <person name="Birren B."/>
            <person name="Lander E."/>
            <person name="Galagan J."/>
            <person name="Nusbaum C."/>
            <person name="Devon K."/>
            <person name="Ma L.-J."/>
            <person name="Jaffe D."/>
            <person name="Butler J."/>
            <person name="Alvarez P."/>
            <person name="Gnerre S."/>
            <person name="Grabherr M."/>
            <person name="Kleber M."/>
            <person name="Mauceli E."/>
            <person name="Brockman W."/>
            <person name="MacCallum I.A."/>
            <person name="Young S."/>
            <person name="LaButti K."/>
            <person name="DeCaprio D."/>
            <person name="Crawford M."/>
            <person name="Koehrsen M."/>
            <person name="Engels R."/>
            <person name="Montgomery P."/>
            <person name="Pearson M."/>
            <person name="Howarth C."/>
            <person name="Larson L."/>
            <person name="White J."/>
            <person name="O'Leary S."/>
            <person name="Kodira C."/>
            <person name="Zeng Q."/>
            <person name="Yandava C."/>
            <person name="Alvarado L."/>
            <person name="Kistler C."/>
            <person name="Shim W.-B."/>
            <person name="Kang S."/>
            <person name="Woloshuk C."/>
        </authorList>
    </citation>
    <scope>NUCLEOTIDE SEQUENCE</scope>
    <source>
        <strain evidence="3">4287</strain>
    </source>
</reference>
<gene>
    <name evidence="3" type="ORF">FOXG_14782</name>
</gene>
<dbReference type="InterPro" id="IPR056884">
    <property type="entry name" value="NPHP3-like_N"/>
</dbReference>
<feature type="domain" description="Nephrocystin 3-like N-terminal" evidence="2">
    <location>
        <begin position="199"/>
        <end position="362"/>
    </location>
</feature>
<evidence type="ECO:0000256" key="1">
    <source>
        <dbReference type="ARBA" id="ARBA00022737"/>
    </source>
</evidence>
<evidence type="ECO:0000313" key="4">
    <source>
        <dbReference type="Proteomes" id="UP000009097"/>
    </source>
</evidence>
<proteinExistence type="predicted"/>
<dbReference type="GeneID" id="28955920"/>
<dbReference type="Gene3D" id="1.25.40.20">
    <property type="entry name" value="Ankyrin repeat-containing domain"/>
    <property type="match status" value="1"/>
</dbReference>
<dbReference type="InterPro" id="IPR036770">
    <property type="entry name" value="Ankyrin_rpt-contain_sf"/>
</dbReference>